<comment type="caution">
    <text evidence="2">The sequence shown here is derived from an EMBL/GenBank/DDBJ whole genome shotgun (WGS) entry which is preliminary data.</text>
</comment>
<dbReference type="OrthoDB" id="9808276at2"/>
<dbReference type="PANTHER" id="PTHR48079">
    <property type="entry name" value="PROTEIN YEEZ"/>
    <property type="match status" value="1"/>
</dbReference>
<name>A0A2C7AE78_9PROT</name>
<organism evidence="2 3">
    <name type="scientific">Teichococcus rhizosphaerae</name>
    <dbReference type="NCBI Taxonomy" id="1335062"/>
    <lineage>
        <taxon>Bacteria</taxon>
        <taxon>Pseudomonadati</taxon>
        <taxon>Pseudomonadota</taxon>
        <taxon>Alphaproteobacteria</taxon>
        <taxon>Acetobacterales</taxon>
        <taxon>Roseomonadaceae</taxon>
        <taxon>Roseomonas</taxon>
    </lineage>
</organism>
<dbReference type="Gene3D" id="3.40.50.720">
    <property type="entry name" value="NAD(P)-binding Rossmann-like Domain"/>
    <property type="match status" value="1"/>
</dbReference>
<proteinExistence type="predicted"/>
<dbReference type="GO" id="GO:0005737">
    <property type="term" value="C:cytoplasm"/>
    <property type="evidence" value="ECO:0007669"/>
    <property type="project" value="TreeGrafter"/>
</dbReference>
<evidence type="ECO:0000313" key="2">
    <source>
        <dbReference type="EMBL" id="PHK95953.1"/>
    </source>
</evidence>
<reference evidence="2 3" key="1">
    <citation type="submission" date="2017-10" db="EMBL/GenBank/DDBJ databases">
        <authorList>
            <person name="Banno H."/>
            <person name="Chua N.-H."/>
        </authorList>
    </citation>
    <scope>NUCLEOTIDE SEQUENCE [LARGE SCALE GENOMIC DNA]</scope>
    <source>
        <strain evidence="2 3">YW11</strain>
    </source>
</reference>
<dbReference type="InterPro" id="IPR036291">
    <property type="entry name" value="NAD(P)-bd_dom_sf"/>
</dbReference>
<evidence type="ECO:0000256" key="1">
    <source>
        <dbReference type="SAM" id="SignalP"/>
    </source>
</evidence>
<feature type="chain" id="PRO_5013265437" evidence="1">
    <location>
        <begin position="24"/>
        <end position="296"/>
    </location>
</feature>
<protein>
    <submittedName>
        <fullName evidence="2">NAD(P)-dependent oxidoreductase</fullName>
    </submittedName>
</protein>
<dbReference type="RefSeq" id="WP_099094689.1">
    <property type="nucleotide sequence ID" value="NZ_PDNU01000006.1"/>
</dbReference>
<dbReference type="GO" id="GO:0004029">
    <property type="term" value="F:aldehyde dehydrogenase (NAD+) activity"/>
    <property type="evidence" value="ECO:0007669"/>
    <property type="project" value="TreeGrafter"/>
</dbReference>
<dbReference type="AlphaFoldDB" id="A0A2C7AE78"/>
<dbReference type="InterPro" id="IPR051783">
    <property type="entry name" value="NAD(P)-dependent_oxidoreduct"/>
</dbReference>
<gene>
    <name evidence="2" type="ORF">CR162_05835</name>
</gene>
<accession>A0A2C7AE78</accession>
<dbReference type="EMBL" id="PDNU01000006">
    <property type="protein sequence ID" value="PHK95953.1"/>
    <property type="molecule type" value="Genomic_DNA"/>
</dbReference>
<dbReference type="PANTHER" id="PTHR48079:SF6">
    <property type="entry name" value="NAD(P)-BINDING DOMAIN-CONTAINING PROTEIN-RELATED"/>
    <property type="match status" value="1"/>
</dbReference>
<dbReference type="Proteomes" id="UP000223527">
    <property type="component" value="Unassembled WGS sequence"/>
</dbReference>
<keyword evidence="1" id="KW-0732">Signal</keyword>
<sequence>MLMAMLVLGLGYAGLAVAAAARAAGWAVAGTRRAPRPGDEAPPGLAVLPFAEAGAAIAAATHLVVTVPPGEGGDPVLEAHAGALARATALRWVGYLSTTGVYGDRQGGWVDEATPPAPAQERSRRRLAAEEAWWAALAGRGVALDIFRTAGIYGPGRSALDELRAGRARRVDRPGHLFSRIHRDDIAAAVLAAAGQGGWDVEAPRVLHLADDEPAAGAAVTAEAARLLGVAPPPLVPFEEAWAGMSPMARSFWAENRRVDSRATRAALGLRWRHPDYRAGLRAILAEEPGTAFGQG</sequence>
<dbReference type="SUPFAM" id="SSF51735">
    <property type="entry name" value="NAD(P)-binding Rossmann-fold domains"/>
    <property type="match status" value="1"/>
</dbReference>
<feature type="signal peptide" evidence="1">
    <location>
        <begin position="1"/>
        <end position="23"/>
    </location>
</feature>
<keyword evidence="3" id="KW-1185">Reference proteome</keyword>
<evidence type="ECO:0000313" key="3">
    <source>
        <dbReference type="Proteomes" id="UP000223527"/>
    </source>
</evidence>